<dbReference type="InParanoid" id="P73719"/>
<evidence type="ECO:0000313" key="4">
    <source>
        <dbReference type="EMBL" id="BAA17767.1"/>
    </source>
</evidence>
<name>P73719_SYNY3</name>
<dbReference type="Proteomes" id="UP000001425">
    <property type="component" value="Chromosome"/>
</dbReference>
<reference evidence="4 5" key="2">
    <citation type="journal article" date="1996" name="DNA Res.">
        <title>Sequence analysis of the genome of the unicellular cyanobacterium Synechocystis sp. strain PCC6803. II. Sequence determination of the entire genome and assignment of potential protein-coding regions.</title>
        <authorList>
            <person name="Kaneko T."/>
            <person name="Sato S."/>
            <person name="Kotani H."/>
            <person name="Tanaka A."/>
            <person name="Asamizu E."/>
            <person name="Nakamura Y."/>
            <person name="Miyajima N."/>
            <person name="Hirosawa M."/>
            <person name="Sugiura M."/>
            <person name="Sasamoto S."/>
            <person name="Kimura T."/>
            <person name="Hosouchi T."/>
            <person name="Matsuno A."/>
            <person name="Muraki A."/>
            <person name="Nakazaki N."/>
            <person name="Naruo K."/>
            <person name="Okumura S."/>
            <person name="Shimpo S."/>
            <person name="Takeuchi C."/>
            <person name="Wada T."/>
            <person name="Watanabe A."/>
            <person name="Yamada M."/>
            <person name="Yasuda M."/>
            <person name="Tabata S."/>
        </authorList>
    </citation>
    <scope>NUCLEOTIDE SEQUENCE [LARGE SCALE GENOMIC DNA]</scope>
    <source>
        <strain evidence="5">ATCC 27184 / PCC 6803 / Kazusa</strain>
    </source>
</reference>
<feature type="repeat" description="TPR" evidence="3">
    <location>
        <begin position="300"/>
        <end position="333"/>
    </location>
</feature>
<dbReference type="InterPro" id="IPR050498">
    <property type="entry name" value="Ycf3"/>
</dbReference>
<dbReference type="PhylomeDB" id="P73719"/>
<reference evidence="4 5" key="1">
    <citation type="journal article" date="1995" name="DNA Res.">
        <title>Sequence analysis of the genome of the unicellular cyanobacterium Synechocystis sp. strain PCC6803. I. Sequence features in the 1 Mb region from map positions 64% to 92% of the genome.</title>
        <authorList>
            <person name="Kaneko T."/>
            <person name="Tanaka A."/>
            <person name="Sato S."/>
            <person name="Kotani H."/>
            <person name="Sazuka T."/>
            <person name="Miyajima N."/>
            <person name="Sugiura M."/>
            <person name="Tabata S."/>
        </authorList>
    </citation>
    <scope>NUCLEOTIDE SEQUENCE [LARGE SCALE GENOMIC DNA]</scope>
    <source>
        <strain evidence="5">ATCC 27184 / PCC 6803 / Kazusa</strain>
    </source>
</reference>
<proteinExistence type="predicted"/>
<dbReference type="PaxDb" id="1148-1652849"/>
<feature type="repeat" description="TPR" evidence="3">
    <location>
        <begin position="334"/>
        <end position="367"/>
    </location>
</feature>
<keyword evidence="2 3" id="KW-0802">TPR repeat</keyword>
<dbReference type="EMBL" id="BA000022">
    <property type="protein sequence ID" value="BAA17767.1"/>
    <property type="molecule type" value="Genomic_DNA"/>
</dbReference>
<evidence type="ECO:0000256" key="3">
    <source>
        <dbReference type="PROSITE-ProRule" id="PRU00339"/>
    </source>
</evidence>
<dbReference type="PIR" id="S74806">
    <property type="entry name" value="S74806"/>
</dbReference>
<feature type="repeat" description="TPR" evidence="3">
    <location>
        <begin position="266"/>
        <end position="299"/>
    </location>
</feature>
<sequence length="384" mass="43103">MQKFFQRIWQWIQQLFAPLVGGPGPGTKSLQELPPLSDTDYEFLFNQLLEGIAHGWHEGRILKFFQQLDHRCRPKQWLDWLDRFQTTVLASPSPNLVLAARMMRLGELAQSFPQIAPIGDKSQRIGRELYARQSPPQMDTVWEYDGPDLVSIDQAQGQMETFTFDELVQRLPQDAALATHFAGFLGIESTDPQVILRALMEKFAIPEEMLTEALNHGGESSSAPVDSLVEDQGTASALAQEELWPLVDPVTIDNSQFENNQEPHTAEDWLNLGIQQAQRGELETAIASWGEAISLNPQMTSAWQNRGSALGVMGKLEEALANFDEALAQNPDDAEVWLSRGLLLEAMERKEEAIPSYEKALTLEPTLPEAQERLEELQGLLSQD</sequence>
<dbReference type="Gene3D" id="1.25.40.10">
    <property type="entry name" value="Tetratricopeptide repeat domain"/>
    <property type="match status" value="1"/>
</dbReference>
<protein>
    <submittedName>
        <fullName evidence="4">Sll1628 protein</fullName>
    </submittedName>
</protein>
<dbReference type="GO" id="GO:0046813">
    <property type="term" value="P:receptor-mediated virion attachment to host cell"/>
    <property type="evidence" value="ECO:0000318"/>
    <property type="project" value="GO_Central"/>
</dbReference>
<dbReference type="Pfam" id="PF13432">
    <property type="entry name" value="TPR_16"/>
    <property type="match status" value="1"/>
</dbReference>
<dbReference type="InterPro" id="IPR019734">
    <property type="entry name" value="TPR_rpt"/>
</dbReference>
<dbReference type="PANTHER" id="PTHR44858">
    <property type="entry name" value="TETRATRICOPEPTIDE REPEAT PROTEIN 6"/>
    <property type="match status" value="1"/>
</dbReference>
<keyword evidence="5" id="KW-1185">Reference proteome</keyword>
<dbReference type="eggNOG" id="COG0457">
    <property type="taxonomic scope" value="Bacteria"/>
</dbReference>
<evidence type="ECO:0000256" key="1">
    <source>
        <dbReference type="ARBA" id="ARBA00022737"/>
    </source>
</evidence>
<evidence type="ECO:0000256" key="2">
    <source>
        <dbReference type="ARBA" id="ARBA00022803"/>
    </source>
</evidence>
<dbReference type="SUPFAM" id="SSF48452">
    <property type="entry name" value="TPR-like"/>
    <property type="match status" value="1"/>
</dbReference>
<dbReference type="PANTHER" id="PTHR44858:SF1">
    <property type="entry name" value="UDP-N-ACETYLGLUCOSAMINE--PEPTIDE N-ACETYLGLUCOSAMINYLTRANSFERASE SPINDLY-RELATED"/>
    <property type="match status" value="1"/>
</dbReference>
<keyword evidence="1" id="KW-0677">Repeat</keyword>
<dbReference type="STRING" id="1148.gene:10498634"/>
<dbReference type="PROSITE" id="PS50005">
    <property type="entry name" value="TPR"/>
    <property type="match status" value="3"/>
</dbReference>
<gene>
    <name evidence="4" type="ordered locus">sll1628</name>
</gene>
<dbReference type="SMART" id="SM00028">
    <property type="entry name" value="TPR"/>
    <property type="match status" value="3"/>
</dbReference>
<dbReference type="AlphaFoldDB" id="P73719"/>
<evidence type="ECO:0000313" key="5">
    <source>
        <dbReference type="Proteomes" id="UP000001425"/>
    </source>
</evidence>
<dbReference type="KEGG" id="syn:sll1628"/>
<dbReference type="GO" id="GO:0009279">
    <property type="term" value="C:cell outer membrane"/>
    <property type="evidence" value="ECO:0000318"/>
    <property type="project" value="GO_Central"/>
</dbReference>
<dbReference type="PROSITE" id="PS50293">
    <property type="entry name" value="TPR_REGION"/>
    <property type="match status" value="2"/>
</dbReference>
<dbReference type="EnsemblBacteria" id="BAA17767">
    <property type="protein sequence ID" value="BAA17767"/>
    <property type="gene ID" value="BAA17767"/>
</dbReference>
<accession>P73719</accession>
<dbReference type="InterPro" id="IPR011990">
    <property type="entry name" value="TPR-like_helical_dom_sf"/>
</dbReference>
<organism evidence="4 5">
    <name type="scientific">Synechocystis sp. (strain ATCC 27184 / PCC 6803 / Kazusa)</name>
    <dbReference type="NCBI Taxonomy" id="1111708"/>
    <lineage>
        <taxon>Bacteria</taxon>
        <taxon>Bacillati</taxon>
        <taxon>Cyanobacteriota</taxon>
        <taxon>Cyanophyceae</taxon>
        <taxon>Synechococcales</taxon>
        <taxon>Merismopediaceae</taxon>
        <taxon>Synechocystis</taxon>
    </lineage>
</organism>